<evidence type="ECO:0000256" key="5">
    <source>
        <dbReference type="ARBA" id="ARBA00022989"/>
    </source>
</evidence>
<evidence type="ECO:0000256" key="8">
    <source>
        <dbReference type="SAM" id="Phobius"/>
    </source>
</evidence>
<dbReference type="AlphaFoldDB" id="A0A3B1DI76"/>
<evidence type="ECO:0000256" key="7">
    <source>
        <dbReference type="ARBA" id="ARBA00023136"/>
    </source>
</evidence>
<keyword evidence="5 8" id="KW-1133">Transmembrane helix</keyword>
<keyword evidence="7 8" id="KW-0472">Membrane</keyword>
<evidence type="ECO:0000256" key="6">
    <source>
        <dbReference type="ARBA" id="ARBA00023065"/>
    </source>
</evidence>
<dbReference type="EMBL" id="UOGI01000359">
    <property type="protein sequence ID" value="VAX34630.1"/>
    <property type="molecule type" value="Genomic_DNA"/>
</dbReference>
<dbReference type="GO" id="GO:0016020">
    <property type="term" value="C:membrane"/>
    <property type="evidence" value="ECO:0007669"/>
    <property type="project" value="UniProtKB-SubCell"/>
</dbReference>
<name>A0A3B1DI76_9ZZZZ</name>
<dbReference type="GO" id="GO:1902600">
    <property type="term" value="P:proton transmembrane transport"/>
    <property type="evidence" value="ECO:0007669"/>
    <property type="project" value="InterPro"/>
</dbReference>
<feature type="transmembrane region" description="Helical" evidence="8">
    <location>
        <begin position="115"/>
        <end position="135"/>
    </location>
</feature>
<feature type="transmembrane region" description="Helical" evidence="8">
    <location>
        <begin position="147"/>
        <end position="167"/>
    </location>
</feature>
<evidence type="ECO:0000313" key="10">
    <source>
        <dbReference type="EMBL" id="VAX34630.1"/>
    </source>
</evidence>
<feature type="transmembrane region" description="Helical" evidence="8">
    <location>
        <begin position="52"/>
        <end position="70"/>
    </location>
</feature>
<feature type="transmembrane region" description="Helical" evidence="8">
    <location>
        <begin position="82"/>
        <end position="103"/>
    </location>
</feature>
<sequence>PVEEGIRAVISIAFAGALIAYGSGVEPILGSFMAGLIFSYVFKSKGRFEDKINAVGFGFFTPFFFIGVGADFDPGLLKSLQGISFSLLLTLMVFVSNVFPLFLSRFMGLGSLEALGMSLILSSPLSMIIVAGTLGEKMGLLTPEMNGSLILTAIISSVIYPSLFRAVSRRMSSSPKPLQPM</sequence>
<dbReference type="InterPro" id="IPR006153">
    <property type="entry name" value="Cation/H_exchanger_TM"/>
</dbReference>
<dbReference type="Pfam" id="PF00999">
    <property type="entry name" value="Na_H_Exchanger"/>
    <property type="match status" value="1"/>
</dbReference>
<keyword evidence="2" id="KW-0813">Transport</keyword>
<evidence type="ECO:0000256" key="3">
    <source>
        <dbReference type="ARBA" id="ARBA00022449"/>
    </source>
</evidence>
<protein>
    <submittedName>
        <fullName evidence="10">NA+/H+ antiporter (NapA), putative</fullName>
    </submittedName>
</protein>
<feature type="non-terminal residue" evidence="10">
    <location>
        <position position="1"/>
    </location>
</feature>
<reference evidence="10" key="1">
    <citation type="submission" date="2018-06" db="EMBL/GenBank/DDBJ databases">
        <authorList>
            <person name="Zhirakovskaya E."/>
        </authorList>
    </citation>
    <scope>NUCLEOTIDE SEQUENCE</scope>
</reference>
<gene>
    <name evidence="10" type="ORF">MNBD_NITROSPIRAE03-471</name>
</gene>
<proteinExistence type="predicted"/>
<evidence type="ECO:0000256" key="4">
    <source>
        <dbReference type="ARBA" id="ARBA00022692"/>
    </source>
</evidence>
<evidence type="ECO:0000256" key="2">
    <source>
        <dbReference type="ARBA" id="ARBA00022448"/>
    </source>
</evidence>
<evidence type="ECO:0000259" key="9">
    <source>
        <dbReference type="Pfam" id="PF00999"/>
    </source>
</evidence>
<organism evidence="10">
    <name type="scientific">hydrothermal vent metagenome</name>
    <dbReference type="NCBI Taxonomy" id="652676"/>
    <lineage>
        <taxon>unclassified sequences</taxon>
        <taxon>metagenomes</taxon>
        <taxon>ecological metagenomes</taxon>
    </lineage>
</organism>
<dbReference type="GO" id="GO:0015297">
    <property type="term" value="F:antiporter activity"/>
    <property type="evidence" value="ECO:0007669"/>
    <property type="project" value="UniProtKB-KW"/>
</dbReference>
<accession>A0A3B1DI76</accession>
<keyword evidence="4 8" id="KW-0812">Transmembrane</keyword>
<comment type="subcellular location">
    <subcellularLocation>
        <location evidence="1">Membrane</location>
        <topology evidence="1">Multi-pass membrane protein</topology>
    </subcellularLocation>
</comment>
<dbReference type="Gene3D" id="1.20.1530.20">
    <property type="match status" value="1"/>
</dbReference>
<dbReference type="PANTHER" id="PTHR43562:SF1">
    <property type="entry name" value="NA(+)_H(+) ANTIPORTER YJBQ-RELATED"/>
    <property type="match status" value="1"/>
</dbReference>
<feature type="transmembrane region" description="Helical" evidence="8">
    <location>
        <begin position="12"/>
        <end position="40"/>
    </location>
</feature>
<evidence type="ECO:0000256" key="1">
    <source>
        <dbReference type="ARBA" id="ARBA00004141"/>
    </source>
</evidence>
<feature type="domain" description="Cation/H+ exchanger transmembrane" evidence="9">
    <location>
        <begin position="5"/>
        <end position="165"/>
    </location>
</feature>
<dbReference type="InterPro" id="IPR038770">
    <property type="entry name" value="Na+/solute_symporter_sf"/>
</dbReference>
<keyword evidence="3" id="KW-0050">Antiport</keyword>
<dbReference type="PANTHER" id="PTHR43562">
    <property type="entry name" value="NAPA-TYPE SODIUM/HYDROGEN ANTIPORTER"/>
    <property type="match status" value="1"/>
</dbReference>
<keyword evidence="6" id="KW-0406">Ion transport</keyword>